<evidence type="ECO:0000256" key="1">
    <source>
        <dbReference type="ARBA" id="ARBA00023015"/>
    </source>
</evidence>
<dbReference type="PROSITE" id="PS50949">
    <property type="entry name" value="HTH_GNTR"/>
    <property type="match status" value="1"/>
</dbReference>
<dbReference type="AlphaFoldDB" id="A0A810L6F5"/>
<dbReference type="PANTHER" id="PTHR44846">
    <property type="entry name" value="MANNOSYL-D-GLYCERATE TRANSPORT/METABOLISM SYSTEM REPRESSOR MNGR-RELATED"/>
    <property type="match status" value="1"/>
</dbReference>
<dbReference type="InterPro" id="IPR011663">
    <property type="entry name" value="UTRA"/>
</dbReference>
<evidence type="ECO:0000259" key="5">
    <source>
        <dbReference type="PROSITE" id="PS50949"/>
    </source>
</evidence>
<evidence type="ECO:0000256" key="2">
    <source>
        <dbReference type="ARBA" id="ARBA00023125"/>
    </source>
</evidence>
<keyword evidence="3" id="KW-0804">Transcription</keyword>
<dbReference type="KEGG" id="aser:Asera_43200"/>
<accession>A0A810L6F5</accession>
<evidence type="ECO:0000313" key="6">
    <source>
        <dbReference type="EMBL" id="BCJ30212.1"/>
    </source>
</evidence>
<name>A0A810L6F5_9ACTN</name>
<reference evidence="6" key="1">
    <citation type="submission" date="2020-08" db="EMBL/GenBank/DDBJ databases">
        <title>Whole genome shotgun sequence of Actinocatenispora sera NBRC 101916.</title>
        <authorList>
            <person name="Komaki H."/>
            <person name="Tamura T."/>
        </authorList>
    </citation>
    <scope>NUCLEOTIDE SEQUENCE</scope>
    <source>
        <strain evidence="6">NBRC 101916</strain>
    </source>
</reference>
<dbReference type="PANTHER" id="PTHR44846:SF17">
    <property type="entry name" value="GNTR-FAMILY TRANSCRIPTIONAL REGULATOR"/>
    <property type="match status" value="1"/>
</dbReference>
<dbReference type="GO" id="GO:0003700">
    <property type="term" value="F:DNA-binding transcription factor activity"/>
    <property type="evidence" value="ECO:0007669"/>
    <property type="project" value="InterPro"/>
</dbReference>
<dbReference type="SMART" id="SM00866">
    <property type="entry name" value="UTRA"/>
    <property type="match status" value="1"/>
</dbReference>
<evidence type="ECO:0000256" key="4">
    <source>
        <dbReference type="SAM" id="MobiDB-lite"/>
    </source>
</evidence>
<dbReference type="InterPro" id="IPR036390">
    <property type="entry name" value="WH_DNA-bd_sf"/>
</dbReference>
<organism evidence="6 7">
    <name type="scientific">Actinocatenispora sera</name>
    <dbReference type="NCBI Taxonomy" id="390989"/>
    <lineage>
        <taxon>Bacteria</taxon>
        <taxon>Bacillati</taxon>
        <taxon>Actinomycetota</taxon>
        <taxon>Actinomycetes</taxon>
        <taxon>Micromonosporales</taxon>
        <taxon>Micromonosporaceae</taxon>
        <taxon>Actinocatenispora</taxon>
    </lineage>
</organism>
<keyword evidence="1" id="KW-0805">Transcription regulation</keyword>
<proteinExistence type="predicted"/>
<evidence type="ECO:0000313" key="7">
    <source>
        <dbReference type="Proteomes" id="UP000680750"/>
    </source>
</evidence>
<sequence>MLTRSDARRRAVTINPGTAEAPSRQIAEHLRAAIRSGSLQPGDRLPSIPSLSASYGVARQTVQRAFDQLRVEGLVLTKPGSGTFVRGSRRQMHRLSRSRYGRARGYHRDMPVRYRQRVISAGTEACPDDVARAFGVEVGTPLVLRRHVLYLGDQPAEVGASWLRPADVAGSGLDTLDAPRGPLYLAVEEATGRRYTKASDHITARQPSRTEAELLQIRPDTPVLALLHVARDERGEVLEVSQATWPGPGTMLVDEYPVPQGPERPDPREDDGGFDIVLA</sequence>
<dbReference type="SUPFAM" id="SSF64288">
    <property type="entry name" value="Chorismate lyase-like"/>
    <property type="match status" value="1"/>
</dbReference>
<dbReference type="Proteomes" id="UP000680750">
    <property type="component" value="Chromosome"/>
</dbReference>
<dbReference type="Gene3D" id="1.10.10.10">
    <property type="entry name" value="Winged helix-like DNA-binding domain superfamily/Winged helix DNA-binding domain"/>
    <property type="match status" value="1"/>
</dbReference>
<dbReference type="Pfam" id="PF00392">
    <property type="entry name" value="GntR"/>
    <property type="match status" value="1"/>
</dbReference>
<evidence type="ECO:0000256" key="3">
    <source>
        <dbReference type="ARBA" id="ARBA00023163"/>
    </source>
</evidence>
<dbReference type="Pfam" id="PF07702">
    <property type="entry name" value="UTRA"/>
    <property type="match status" value="1"/>
</dbReference>
<protein>
    <submittedName>
        <fullName evidence="6">GntR family transcriptional regulator</fullName>
    </submittedName>
</protein>
<dbReference type="CDD" id="cd07377">
    <property type="entry name" value="WHTH_GntR"/>
    <property type="match status" value="1"/>
</dbReference>
<feature type="region of interest" description="Disordered" evidence="4">
    <location>
        <begin position="257"/>
        <end position="279"/>
    </location>
</feature>
<feature type="domain" description="HTH gntR-type" evidence="5">
    <location>
        <begin position="20"/>
        <end position="88"/>
    </location>
</feature>
<dbReference type="GO" id="GO:0045892">
    <property type="term" value="P:negative regulation of DNA-templated transcription"/>
    <property type="evidence" value="ECO:0007669"/>
    <property type="project" value="TreeGrafter"/>
</dbReference>
<keyword evidence="2" id="KW-0238">DNA-binding</keyword>
<dbReference type="GO" id="GO:0003677">
    <property type="term" value="F:DNA binding"/>
    <property type="evidence" value="ECO:0007669"/>
    <property type="project" value="UniProtKB-KW"/>
</dbReference>
<keyword evidence="7" id="KW-1185">Reference proteome</keyword>
<dbReference type="Gene3D" id="3.40.1410.10">
    <property type="entry name" value="Chorismate lyase-like"/>
    <property type="match status" value="1"/>
</dbReference>
<dbReference type="PRINTS" id="PR00035">
    <property type="entry name" value="HTHGNTR"/>
</dbReference>
<dbReference type="EMBL" id="AP023354">
    <property type="protein sequence ID" value="BCJ30212.1"/>
    <property type="molecule type" value="Genomic_DNA"/>
</dbReference>
<dbReference type="SMART" id="SM00345">
    <property type="entry name" value="HTH_GNTR"/>
    <property type="match status" value="1"/>
</dbReference>
<gene>
    <name evidence="6" type="ORF">Asera_43200</name>
</gene>
<dbReference type="InterPro" id="IPR050679">
    <property type="entry name" value="Bact_HTH_transcr_reg"/>
</dbReference>
<dbReference type="InterPro" id="IPR036388">
    <property type="entry name" value="WH-like_DNA-bd_sf"/>
</dbReference>
<dbReference type="SUPFAM" id="SSF46785">
    <property type="entry name" value="Winged helix' DNA-binding domain"/>
    <property type="match status" value="1"/>
</dbReference>
<dbReference type="InterPro" id="IPR000524">
    <property type="entry name" value="Tscrpt_reg_HTH_GntR"/>
</dbReference>
<dbReference type="InterPro" id="IPR028978">
    <property type="entry name" value="Chorismate_lyase_/UTRA_dom_sf"/>
</dbReference>